<organism evidence="2 3">
    <name type="scientific">Tanticharoenia sakaeratensis NBRC 103193</name>
    <dbReference type="NCBI Taxonomy" id="1231623"/>
    <lineage>
        <taxon>Bacteria</taxon>
        <taxon>Pseudomonadati</taxon>
        <taxon>Pseudomonadota</taxon>
        <taxon>Alphaproteobacteria</taxon>
        <taxon>Acetobacterales</taxon>
        <taxon>Acetobacteraceae</taxon>
        <taxon>Tanticharoenia</taxon>
    </lineage>
</organism>
<reference evidence="2 3" key="1">
    <citation type="submission" date="2012-10" db="EMBL/GenBank/DDBJ databases">
        <title>Genome sequencing of Tanticharoenia sakaeratensis NBRC 103193.</title>
        <authorList>
            <person name="Azuma Y."/>
            <person name="Hadano H."/>
            <person name="Hirakawa H."/>
            <person name="Matsushita K."/>
        </authorList>
    </citation>
    <scope>NUCLEOTIDE SEQUENCE [LARGE SCALE GENOMIC DNA]</scope>
    <source>
        <strain evidence="2 3">NBRC 103193</strain>
    </source>
</reference>
<evidence type="ECO:0000313" key="2">
    <source>
        <dbReference type="EMBL" id="GAN55473.1"/>
    </source>
</evidence>
<sequence length="131" mass="14254">MICLVPWSTPYYRRAMRKPAALCLALLSLSGCVAWSGRMPGTTDAHCMRMMMRHGAGNAGPLDFTGAASRCVQFAHPVTEGDNPPYAPLDLRDDPALQAMAENPAVNDAGYPFIPRNSTTPRVGARWQIVH</sequence>
<comment type="caution">
    <text evidence="2">The sequence shown here is derived from an EMBL/GenBank/DDBJ whole genome shotgun (WGS) entry which is preliminary data.</text>
</comment>
<feature type="chain" id="PRO_5002308268" description="Lipoprotein" evidence="1">
    <location>
        <begin position="35"/>
        <end position="131"/>
    </location>
</feature>
<keyword evidence="3" id="KW-1185">Reference proteome</keyword>
<keyword evidence="1" id="KW-0732">Signal</keyword>
<accession>A0A0D6MQB8</accession>
<dbReference type="EMBL" id="BALE01000048">
    <property type="protein sequence ID" value="GAN55473.1"/>
    <property type="molecule type" value="Genomic_DNA"/>
</dbReference>
<dbReference type="STRING" id="1231623.Tasa_048_098"/>
<proteinExistence type="predicted"/>
<name>A0A0D6MQB8_9PROT</name>
<evidence type="ECO:0000256" key="1">
    <source>
        <dbReference type="SAM" id="SignalP"/>
    </source>
</evidence>
<protein>
    <recommendedName>
        <fullName evidence="4">Lipoprotein</fullName>
    </recommendedName>
</protein>
<evidence type="ECO:0008006" key="4">
    <source>
        <dbReference type="Google" id="ProtNLM"/>
    </source>
</evidence>
<dbReference type="AlphaFoldDB" id="A0A0D6MQB8"/>
<dbReference type="Proteomes" id="UP000032679">
    <property type="component" value="Unassembled WGS sequence"/>
</dbReference>
<evidence type="ECO:0000313" key="3">
    <source>
        <dbReference type="Proteomes" id="UP000032679"/>
    </source>
</evidence>
<feature type="signal peptide" evidence="1">
    <location>
        <begin position="1"/>
        <end position="34"/>
    </location>
</feature>
<gene>
    <name evidence="2" type="ORF">Tasa_048_098</name>
</gene>